<feature type="domain" description="Response regulatory" evidence="4">
    <location>
        <begin position="66"/>
        <end position="184"/>
    </location>
</feature>
<accession>A0A7I8LM45</accession>
<feature type="region of interest" description="Disordered" evidence="3">
    <location>
        <begin position="1"/>
        <end position="23"/>
    </location>
</feature>
<dbReference type="SUPFAM" id="SSF52172">
    <property type="entry name" value="CheY-like"/>
    <property type="match status" value="1"/>
</dbReference>
<dbReference type="Gene3D" id="3.40.50.2300">
    <property type="match status" value="1"/>
</dbReference>
<dbReference type="AlphaFoldDB" id="A0A7I8LM45"/>
<evidence type="ECO:0000313" key="5">
    <source>
        <dbReference type="EMBL" id="CAA7411127.1"/>
    </source>
</evidence>
<dbReference type="Pfam" id="PF00072">
    <property type="entry name" value="Response_reg"/>
    <property type="match status" value="1"/>
</dbReference>
<organism evidence="5 6">
    <name type="scientific">Spirodela intermedia</name>
    <name type="common">Intermediate duckweed</name>
    <dbReference type="NCBI Taxonomy" id="51605"/>
    <lineage>
        <taxon>Eukaryota</taxon>
        <taxon>Viridiplantae</taxon>
        <taxon>Streptophyta</taxon>
        <taxon>Embryophyta</taxon>
        <taxon>Tracheophyta</taxon>
        <taxon>Spermatophyta</taxon>
        <taxon>Magnoliopsida</taxon>
        <taxon>Liliopsida</taxon>
        <taxon>Araceae</taxon>
        <taxon>Lemnoideae</taxon>
        <taxon>Spirodela</taxon>
    </lineage>
</organism>
<reference evidence="5" key="1">
    <citation type="submission" date="2020-02" db="EMBL/GenBank/DDBJ databases">
        <authorList>
            <person name="Scholz U."/>
            <person name="Mascher M."/>
            <person name="Fiebig A."/>
        </authorList>
    </citation>
    <scope>NUCLEOTIDE SEQUENCE</scope>
</reference>
<dbReference type="PANTHER" id="PTHR43874:SF1">
    <property type="entry name" value="TWO-COMPONENT RESPONSE REGULATOR-LIKE APRR1"/>
    <property type="match status" value="1"/>
</dbReference>
<dbReference type="EMBL" id="LR746281">
    <property type="protein sequence ID" value="CAA7411127.1"/>
    <property type="molecule type" value="Genomic_DNA"/>
</dbReference>
<dbReference type="SMART" id="SM00448">
    <property type="entry name" value="REC"/>
    <property type="match status" value="1"/>
</dbReference>
<dbReference type="PROSITE" id="PS50110">
    <property type="entry name" value="RESPONSE_REGULATORY"/>
    <property type="match status" value="1"/>
</dbReference>
<name>A0A7I8LM45_SPIIN</name>
<comment type="caution">
    <text evidence="2">Lacks conserved residue(s) required for the propagation of feature annotation.</text>
</comment>
<sequence>MASQGSGCDVEENELDDAEMEEKDELGNLSGIANRRPPFRVGGFASEAGTSSSRNHHRFLDRSKVRILLCDGDEKSSREVSELLCKCSYQVVSVRTARQVINALNAQGSEIDIILSEVDLPVAKGFKMLKYIMRTKELRHIPIVMMSAKDEVSVVVKCLRLGVADYLVKPLRTNELLNLWIHMWRRRRMLDLAEKDIWSYDIDTLVSDMSDGNTNSTLVSDDTDDRSRTVLVEMVMSKRQEFDVRSKNSAVDVEPDKMSKLEFDVQEEDKSMSGRILSCPKKNELKVGKSSAFLTYVKSRSQMKNSADVPLQSRSNERDLVSYDEPGDSQVYQLPCFFPRTVTQNLVHPCPSLLWVPNQNKCLLPTCGHPFPARLQLR</sequence>
<evidence type="ECO:0000256" key="2">
    <source>
        <dbReference type="PROSITE-ProRule" id="PRU00169"/>
    </source>
</evidence>
<evidence type="ECO:0000256" key="1">
    <source>
        <dbReference type="ARBA" id="ARBA00023012"/>
    </source>
</evidence>
<evidence type="ECO:0000259" key="4">
    <source>
        <dbReference type="PROSITE" id="PS50110"/>
    </source>
</evidence>
<dbReference type="Proteomes" id="UP000663760">
    <property type="component" value="Chromosome 18"/>
</dbReference>
<protein>
    <recommendedName>
        <fullName evidence="4">Response regulatory domain-containing protein</fullName>
    </recommendedName>
</protein>
<dbReference type="OrthoDB" id="60033at2759"/>
<dbReference type="GO" id="GO:0009736">
    <property type="term" value="P:cytokinin-activated signaling pathway"/>
    <property type="evidence" value="ECO:0007669"/>
    <property type="project" value="InterPro"/>
</dbReference>
<keyword evidence="6" id="KW-1185">Reference proteome</keyword>
<keyword evidence="1" id="KW-0902">Two-component regulatory system</keyword>
<dbReference type="InterPro" id="IPR011006">
    <property type="entry name" value="CheY-like_superfamily"/>
</dbReference>
<dbReference type="InterPro" id="IPR045279">
    <property type="entry name" value="ARR-like"/>
</dbReference>
<dbReference type="GO" id="GO:0000160">
    <property type="term" value="P:phosphorelay signal transduction system"/>
    <property type="evidence" value="ECO:0007669"/>
    <property type="project" value="UniProtKB-KW"/>
</dbReference>
<dbReference type="PANTHER" id="PTHR43874">
    <property type="entry name" value="TWO-COMPONENT RESPONSE REGULATOR"/>
    <property type="match status" value="1"/>
</dbReference>
<evidence type="ECO:0000256" key="3">
    <source>
        <dbReference type="SAM" id="MobiDB-lite"/>
    </source>
</evidence>
<feature type="compositionally biased region" description="Acidic residues" evidence="3">
    <location>
        <begin position="9"/>
        <end position="23"/>
    </location>
</feature>
<proteinExistence type="predicted"/>
<gene>
    <name evidence="5" type="ORF">SI8410_18021805</name>
</gene>
<evidence type="ECO:0000313" key="6">
    <source>
        <dbReference type="Proteomes" id="UP000663760"/>
    </source>
</evidence>
<dbReference type="InterPro" id="IPR001789">
    <property type="entry name" value="Sig_transdc_resp-reg_receiver"/>
</dbReference>